<evidence type="ECO:0000259" key="3">
    <source>
        <dbReference type="Pfam" id="PF16472"/>
    </source>
</evidence>
<keyword evidence="2" id="KW-0732">Signal</keyword>
<dbReference type="PROSITE" id="PS51257">
    <property type="entry name" value="PROKAR_LIPOPROTEIN"/>
    <property type="match status" value="1"/>
</dbReference>
<feature type="compositionally biased region" description="Low complexity" evidence="1">
    <location>
        <begin position="41"/>
        <end position="54"/>
    </location>
</feature>
<gene>
    <name evidence="4" type="ORF">psyc5s11_22650</name>
</gene>
<evidence type="ECO:0000256" key="1">
    <source>
        <dbReference type="SAM" id="MobiDB-lite"/>
    </source>
</evidence>
<evidence type="ECO:0000313" key="4">
    <source>
        <dbReference type="EMBL" id="BCZ46198.1"/>
    </source>
</evidence>
<evidence type="ECO:0000313" key="5">
    <source>
        <dbReference type="Proteomes" id="UP000824633"/>
    </source>
</evidence>
<dbReference type="SUPFAM" id="SSF69304">
    <property type="entry name" value="Tricorn protease N-terminal domain"/>
    <property type="match status" value="1"/>
</dbReference>
<keyword evidence="5" id="KW-1185">Reference proteome</keyword>
<organism evidence="4 5">
    <name type="scientific">Clostridium gelidum</name>
    <dbReference type="NCBI Taxonomy" id="704125"/>
    <lineage>
        <taxon>Bacteria</taxon>
        <taxon>Bacillati</taxon>
        <taxon>Bacillota</taxon>
        <taxon>Clostridia</taxon>
        <taxon>Eubacteriales</taxon>
        <taxon>Clostridiaceae</taxon>
        <taxon>Clostridium</taxon>
    </lineage>
</organism>
<dbReference type="EMBL" id="AP024849">
    <property type="protein sequence ID" value="BCZ46198.1"/>
    <property type="molecule type" value="Genomic_DNA"/>
</dbReference>
<proteinExistence type="predicted"/>
<dbReference type="InterPro" id="IPR032485">
    <property type="entry name" value="LRP1-like_beta_prop"/>
</dbReference>
<feature type="chain" id="PRO_5047158567" description="Prolow-density lipoprotein receptor-related protein 1-like beta-propeller domain-containing protein" evidence="2">
    <location>
        <begin position="22"/>
        <end position="353"/>
    </location>
</feature>
<dbReference type="RefSeq" id="WP_224037709.1">
    <property type="nucleotide sequence ID" value="NZ_AP024849.1"/>
</dbReference>
<feature type="compositionally biased region" description="Polar residues" evidence="1">
    <location>
        <begin position="22"/>
        <end position="40"/>
    </location>
</feature>
<evidence type="ECO:0000256" key="2">
    <source>
        <dbReference type="SAM" id="SignalP"/>
    </source>
</evidence>
<feature type="region of interest" description="Disordered" evidence="1">
    <location>
        <begin position="21"/>
        <end position="54"/>
    </location>
</feature>
<dbReference type="Proteomes" id="UP000824633">
    <property type="component" value="Chromosome"/>
</dbReference>
<feature type="domain" description="Prolow-density lipoprotein receptor-related protein 1-like beta-propeller" evidence="3">
    <location>
        <begin position="134"/>
        <end position="328"/>
    </location>
</feature>
<accession>A0ABM7T5I2</accession>
<sequence>MKKVLLLLSLALCTSLLGCGAKQSTSQDNQNQNGTAPKQITVNNSASSSGVSTNSNLDKEAFKNGYTPFSLKDSAMYTSLFQVNGNTMVFPNWDDNNNLSVIKEPYPKDVVNTSNVSDFFNYPVNSLVVINNIAYFSDADNKSNLSSIDLSNRAYKPNLASGKVSNMIAVNNVIYFIDQNDGNKLHAFDTTNNVEKIISSDNVGNYLVDEDSILYENKSDKSTLYKINVDGTQKQKLSNFSVNSFAPYSGQILAINSSDNNNLYSINLTDLSTKRLAIMNGEDMKIFNGTIYFVNVSNNRDLSKMTVDLTKATTTVNFNDISDYEVNEYYPTTKGIFARKGVNVNNGYIFLPA</sequence>
<dbReference type="Pfam" id="PF16472">
    <property type="entry name" value="DUF5050"/>
    <property type="match status" value="1"/>
</dbReference>
<name>A0ABM7T5I2_9CLOT</name>
<reference evidence="5" key="1">
    <citation type="submission" date="2021-07" db="EMBL/GenBank/DDBJ databases">
        <title>Complete genome sequencing of a Clostridium isolate.</title>
        <authorList>
            <person name="Ueki A."/>
            <person name="Tonouchi A."/>
        </authorList>
    </citation>
    <scope>NUCLEOTIDE SEQUENCE [LARGE SCALE GENOMIC DNA]</scope>
    <source>
        <strain evidence="5">C5S11</strain>
    </source>
</reference>
<feature type="signal peptide" evidence="2">
    <location>
        <begin position="1"/>
        <end position="21"/>
    </location>
</feature>
<protein>
    <recommendedName>
        <fullName evidence="3">Prolow-density lipoprotein receptor-related protein 1-like beta-propeller domain-containing protein</fullName>
    </recommendedName>
</protein>